<keyword evidence="1" id="KW-1133">Transmembrane helix</keyword>
<keyword evidence="1" id="KW-0472">Membrane</keyword>
<dbReference type="AlphaFoldDB" id="A0A2P5A6I5"/>
<sequence length="82" mass="9263">MSARRNDFNGANSSFNTTTTSFLLSAYSLIMSLLSFTDPFIIDEAKTHKTEGPVVNLYIYSPWFTFGLINIWDVEMLEDAGK</sequence>
<dbReference type="EMBL" id="JXTB01000859">
    <property type="protein sequence ID" value="PON32153.1"/>
    <property type="molecule type" value="Genomic_DNA"/>
</dbReference>
<organism evidence="2 3">
    <name type="scientific">Parasponia andersonii</name>
    <name type="common">Sponia andersonii</name>
    <dbReference type="NCBI Taxonomy" id="3476"/>
    <lineage>
        <taxon>Eukaryota</taxon>
        <taxon>Viridiplantae</taxon>
        <taxon>Streptophyta</taxon>
        <taxon>Embryophyta</taxon>
        <taxon>Tracheophyta</taxon>
        <taxon>Spermatophyta</taxon>
        <taxon>Magnoliopsida</taxon>
        <taxon>eudicotyledons</taxon>
        <taxon>Gunneridae</taxon>
        <taxon>Pentapetalae</taxon>
        <taxon>rosids</taxon>
        <taxon>fabids</taxon>
        <taxon>Rosales</taxon>
        <taxon>Cannabaceae</taxon>
        <taxon>Parasponia</taxon>
    </lineage>
</organism>
<reference evidence="3" key="1">
    <citation type="submission" date="2016-06" db="EMBL/GenBank/DDBJ databases">
        <title>Parallel loss of symbiosis genes in relatives of nitrogen-fixing non-legume Parasponia.</title>
        <authorList>
            <person name="Van Velzen R."/>
            <person name="Holmer R."/>
            <person name="Bu F."/>
            <person name="Rutten L."/>
            <person name="Van Zeijl A."/>
            <person name="Liu W."/>
            <person name="Santuari L."/>
            <person name="Cao Q."/>
            <person name="Sharma T."/>
            <person name="Shen D."/>
            <person name="Roswanjaya Y."/>
            <person name="Wardhani T."/>
            <person name="Kalhor M.S."/>
            <person name="Jansen J."/>
            <person name="Van den Hoogen J."/>
            <person name="Gungor B."/>
            <person name="Hartog M."/>
            <person name="Hontelez J."/>
            <person name="Verver J."/>
            <person name="Yang W.-C."/>
            <person name="Schijlen E."/>
            <person name="Repin R."/>
            <person name="Schilthuizen M."/>
            <person name="Schranz E."/>
            <person name="Heidstra R."/>
            <person name="Miyata K."/>
            <person name="Fedorova E."/>
            <person name="Kohlen W."/>
            <person name="Bisseling T."/>
            <person name="Smit S."/>
            <person name="Geurts R."/>
        </authorList>
    </citation>
    <scope>NUCLEOTIDE SEQUENCE [LARGE SCALE GENOMIC DNA]</scope>
    <source>
        <strain evidence="3">cv. WU1-14</strain>
    </source>
</reference>
<name>A0A2P5A6I5_PARAD</name>
<keyword evidence="1" id="KW-0812">Transmembrane</keyword>
<evidence type="ECO:0000313" key="3">
    <source>
        <dbReference type="Proteomes" id="UP000237105"/>
    </source>
</evidence>
<accession>A0A2P5A6I5</accession>
<keyword evidence="3" id="KW-1185">Reference proteome</keyword>
<comment type="caution">
    <text evidence="2">The sequence shown here is derived from an EMBL/GenBank/DDBJ whole genome shotgun (WGS) entry which is preliminary data.</text>
</comment>
<protein>
    <submittedName>
        <fullName evidence="2">Uncharacterized protein</fullName>
    </submittedName>
</protein>
<evidence type="ECO:0000256" key="1">
    <source>
        <dbReference type="SAM" id="Phobius"/>
    </source>
</evidence>
<feature type="transmembrane region" description="Helical" evidence="1">
    <location>
        <begin position="20"/>
        <end position="42"/>
    </location>
</feature>
<evidence type="ECO:0000313" key="2">
    <source>
        <dbReference type="EMBL" id="PON32153.1"/>
    </source>
</evidence>
<feature type="transmembrane region" description="Helical" evidence="1">
    <location>
        <begin position="54"/>
        <end position="72"/>
    </location>
</feature>
<gene>
    <name evidence="2" type="ORF">PanWU01x14_363760</name>
</gene>
<dbReference type="Proteomes" id="UP000237105">
    <property type="component" value="Unassembled WGS sequence"/>
</dbReference>
<proteinExistence type="predicted"/>